<dbReference type="InterPro" id="IPR051311">
    <property type="entry name" value="DedA_domain"/>
</dbReference>
<dbReference type="Proteomes" id="UP001057991">
    <property type="component" value="Chromosome"/>
</dbReference>
<sequence length="200" mass="21208">MMTTEAVFALLTTYGPWVVFAAAFLSCLALPIPTSLMMLAGGAFSAVGDLDLVLVAAMAFAGAVIGDQTGFALGRWGGPAVLRGLTRRPARKLVLQRAQKLIDRFGGLGVFLSTWAVAPLGPWVNFTAGATGLSWGRFTLWDLIGEVVWVTLYVGLGYGFANQVEYLAGVMGNLAGFLAALTLAALLFSWIRAMARSRKT</sequence>
<dbReference type="InterPro" id="IPR032816">
    <property type="entry name" value="VTT_dom"/>
</dbReference>
<protein>
    <submittedName>
        <fullName evidence="8">DedA family protein</fullName>
    </submittedName>
</protein>
<dbReference type="GO" id="GO:0005886">
    <property type="term" value="C:plasma membrane"/>
    <property type="evidence" value="ECO:0007669"/>
    <property type="project" value="UniProtKB-SubCell"/>
</dbReference>
<name>A0A9Q9HGA3_9RHOB</name>
<feature type="transmembrane region" description="Helical" evidence="6">
    <location>
        <begin position="166"/>
        <end position="191"/>
    </location>
</feature>
<evidence type="ECO:0000259" key="7">
    <source>
        <dbReference type="Pfam" id="PF09335"/>
    </source>
</evidence>
<organism evidence="8 9">
    <name type="scientific">Aliiroseovarius crassostreae</name>
    <dbReference type="NCBI Taxonomy" id="154981"/>
    <lineage>
        <taxon>Bacteria</taxon>
        <taxon>Pseudomonadati</taxon>
        <taxon>Pseudomonadota</taxon>
        <taxon>Alphaproteobacteria</taxon>
        <taxon>Rhodobacterales</taxon>
        <taxon>Paracoccaceae</taxon>
        <taxon>Aliiroseovarius</taxon>
    </lineage>
</organism>
<keyword evidence="5 6" id="KW-0472">Membrane</keyword>
<feature type="domain" description="VTT" evidence="7">
    <location>
        <begin position="32"/>
        <end position="158"/>
    </location>
</feature>
<feature type="transmembrane region" description="Helical" evidence="6">
    <location>
        <begin position="138"/>
        <end position="160"/>
    </location>
</feature>
<evidence type="ECO:0000313" key="9">
    <source>
        <dbReference type="Proteomes" id="UP001057991"/>
    </source>
</evidence>
<evidence type="ECO:0000313" key="8">
    <source>
        <dbReference type="EMBL" id="UWP96755.1"/>
    </source>
</evidence>
<reference evidence="8" key="1">
    <citation type="submission" date="2021-08" db="EMBL/GenBank/DDBJ databases">
        <authorList>
            <person name="Nwanade C."/>
            <person name="Wang M."/>
            <person name="Masoudi A."/>
            <person name="Yu Z."/>
            <person name="Liu J."/>
        </authorList>
    </citation>
    <scope>NUCLEOTIDE SEQUENCE</scope>
    <source>
        <strain evidence="8">S056</strain>
    </source>
</reference>
<feature type="transmembrane region" description="Helical" evidence="6">
    <location>
        <begin position="105"/>
        <end position="126"/>
    </location>
</feature>
<feature type="transmembrane region" description="Helical" evidence="6">
    <location>
        <begin position="6"/>
        <end position="30"/>
    </location>
</feature>
<comment type="subcellular location">
    <subcellularLocation>
        <location evidence="1">Cell membrane</location>
        <topology evidence="1">Multi-pass membrane protein</topology>
    </subcellularLocation>
</comment>
<dbReference type="RefSeq" id="WP_259806766.1">
    <property type="nucleotide sequence ID" value="NZ_CP080776.1"/>
</dbReference>
<dbReference type="EMBL" id="CP080776">
    <property type="protein sequence ID" value="UWP96755.1"/>
    <property type="molecule type" value="Genomic_DNA"/>
</dbReference>
<evidence type="ECO:0000256" key="4">
    <source>
        <dbReference type="ARBA" id="ARBA00022989"/>
    </source>
</evidence>
<evidence type="ECO:0000256" key="3">
    <source>
        <dbReference type="ARBA" id="ARBA00022692"/>
    </source>
</evidence>
<evidence type="ECO:0000256" key="5">
    <source>
        <dbReference type="ARBA" id="ARBA00023136"/>
    </source>
</evidence>
<dbReference type="PANTHER" id="PTHR42709:SF6">
    <property type="entry name" value="UNDECAPRENYL PHOSPHATE TRANSPORTER A"/>
    <property type="match status" value="1"/>
</dbReference>
<keyword evidence="3 6" id="KW-0812">Transmembrane</keyword>
<keyword evidence="2" id="KW-1003">Cell membrane</keyword>
<keyword evidence="4 6" id="KW-1133">Transmembrane helix</keyword>
<dbReference type="PANTHER" id="PTHR42709">
    <property type="entry name" value="ALKALINE PHOSPHATASE LIKE PROTEIN"/>
    <property type="match status" value="1"/>
</dbReference>
<gene>
    <name evidence="8" type="ORF">K3X48_07240</name>
</gene>
<dbReference type="AlphaFoldDB" id="A0A9Q9HGA3"/>
<dbReference type="Pfam" id="PF09335">
    <property type="entry name" value="VTT_dom"/>
    <property type="match status" value="1"/>
</dbReference>
<evidence type="ECO:0000256" key="1">
    <source>
        <dbReference type="ARBA" id="ARBA00004651"/>
    </source>
</evidence>
<proteinExistence type="predicted"/>
<feature type="transmembrane region" description="Helical" evidence="6">
    <location>
        <begin position="42"/>
        <end position="65"/>
    </location>
</feature>
<evidence type="ECO:0000256" key="2">
    <source>
        <dbReference type="ARBA" id="ARBA00022475"/>
    </source>
</evidence>
<evidence type="ECO:0000256" key="6">
    <source>
        <dbReference type="SAM" id="Phobius"/>
    </source>
</evidence>
<accession>A0A9Q9HGA3</accession>